<gene>
    <name evidence="2" type="ORF">ODALV1_LOCUS3445</name>
</gene>
<protein>
    <submittedName>
        <fullName evidence="2">Uncharacterized protein</fullName>
    </submittedName>
</protein>
<feature type="compositionally biased region" description="Polar residues" evidence="1">
    <location>
        <begin position="1"/>
        <end position="26"/>
    </location>
</feature>
<evidence type="ECO:0000313" key="2">
    <source>
        <dbReference type="EMBL" id="CAL8076359.1"/>
    </source>
</evidence>
<feature type="compositionally biased region" description="Polar residues" evidence="1">
    <location>
        <begin position="152"/>
        <end position="162"/>
    </location>
</feature>
<dbReference type="EMBL" id="CAXLJM020000011">
    <property type="protein sequence ID" value="CAL8076359.1"/>
    <property type="molecule type" value="Genomic_DNA"/>
</dbReference>
<name>A0ABP1PT04_9HEXA</name>
<feature type="region of interest" description="Disordered" evidence="1">
    <location>
        <begin position="1"/>
        <end position="62"/>
    </location>
</feature>
<feature type="region of interest" description="Disordered" evidence="1">
    <location>
        <begin position="148"/>
        <end position="169"/>
    </location>
</feature>
<proteinExistence type="predicted"/>
<accession>A0ABP1PT04</accession>
<keyword evidence="3" id="KW-1185">Reference proteome</keyword>
<dbReference type="Proteomes" id="UP001642540">
    <property type="component" value="Unassembled WGS sequence"/>
</dbReference>
<organism evidence="2 3">
    <name type="scientific">Orchesella dallaii</name>
    <dbReference type="NCBI Taxonomy" id="48710"/>
    <lineage>
        <taxon>Eukaryota</taxon>
        <taxon>Metazoa</taxon>
        <taxon>Ecdysozoa</taxon>
        <taxon>Arthropoda</taxon>
        <taxon>Hexapoda</taxon>
        <taxon>Collembola</taxon>
        <taxon>Entomobryomorpha</taxon>
        <taxon>Entomobryoidea</taxon>
        <taxon>Orchesellidae</taxon>
        <taxon>Orchesellinae</taxon>
        <taxon>Orchesella</taxon>
    </lineage>
</organism>
<sequence>MSVASPNSSGQLRSSQMIEIQETNSMPELESEDNPYNNRDEEDDRGGNVSSDGSGSEDEDGVRANQLISLTIAAGAMSTRNLHRQADKRHIDADEMFVENLIKKADGYFLTIYANIIAGTPNPTSSKVNSVGGSKYKQKNEFRPCAIEPELGTSNSTTLGEGSSDRGNSKISTKILKDVSAPTGNQNSAYCQAKKKPFKCEYCGAGKKKGEGKNNVAAVTT</sequence>
<evidence type="ECO:0000256" key="1">
    <source>
        <dbReference type="SAM" id="MobiDB-lite"/>
    </source>
</evidence>
<evidence type="ECO:0000313" key="3">
    <source>
        <dbReference type="Proteomes" id="UP001642540"/>
    </source>
</evidence>
<reference evidence="2 3" key="1">
    <citation type="submission" date="2024-08" db="EMBL/GenBank/DDBJ databases">
        <authorList>
            <person name="Cucini C."/>
            <person name="Frati F."/>
        </authorList>
    </citation>
    <scope>NUCLEOTIDE SEQUENCE [LARGE SCALE GENOMIC DNA]</scope>
</reference>
<comment type="caution">
    <text evidence="2">The sequence shown here is derived from an EMBL/GenBank/DDBJ whole genome shotgun (WGS) entry which is preliminary data.</text>
</comment>